<dbReference type="RefSeq" id="WP_206722809.1">
    <property type="nucleotide sequence ID" value="NZ_CP071090.1"/>
</dbReference>
<gene>
    <name evidence="1" type="ORF">JY651_39535</name>
</gene>
<evidence type="ECO:0000313" key="2">
    <source>
        <dbReference type="Proteomes" id="UP000662747"/>
    </source>
</evidence>
<name>A0ABX7NR22_9BACT</name>
<proteinExistence type="predicted"/>
<evidence type="ECO:0008006" key="3">
    <source>
        <dbReference type="Google" id="ProtNLM"/>
    </source>
</evidence>
<reference evidence="1 2" key="1">
    <citation type="submission" date="2021-02" db="EMBL/GenBank/DDBJ databases">
        <title>De Novo genome assembly of isolated myxobacteria.</title>
        <authorList>
            <person name="Stevens D.C."/>
        </authorList>
    </citation>
    <scope>NUCLEOTIDE SEQUENCE [LARGE SCALE GENOMIC DNA]</scope>
    <source>
        <strain evidence="2">SCPEA02</strain>
    </source>
</reference>
<dbReference type="Proteomes" id="UP000662747">
    <property type="component" value="Chromosome"/>
</dbReference>
<organism evidence="1 2">
    <name type="scientific">Pyxidicoccus parkwayensis</name>
    <dbReference type="NCBI Taxonomy" id="2813578"/>
    <lineage>
        <taxon>Bacteria</taxon>
        <taxon>Pseudomonadati</taxon>
        <taxon>Myxococcota</taxon>
        <taxon>Myxococcia</taxon>
        <taxon>Myxococcales</taxon>
        <taxon>Cystobacterineae</taxon>
        <taxon>Myxococcaceae</taxon>
        <taxon>Pyxidicoccus</taxon>
    </lineage>
</organism>
<keyword evidence="2" id="KW-1185">Reference proteome</keyword>
<dbReference type="EMBL" id="CP071090">
    <property type="protein sequence ID" value="QSQ21230.1"/>
    <property type="molecule type" value="Genomic_DNA"/>
</dbReference>
<accession>A0ABX7NR22</accession>
<sequence length="141" mass="15213">MGLGLGLVLACRPRKQDECARVQAHVLEETRVMDGFHDHVHDAQFVVQHARRLREVSAGLRALDIQDADLRDAVVRYHTSLDRLAEAWIQAAEQHAERLADGGADAGPGNDGTVTLTVLMSTHAAALNGARSAVSDVCGDR</sequence>
<evidence type="ECO:0000313" key="1">
    <source>
        <dbReference type="EMBL" id="QSQ21230.1"/>
    </source>
</evidence>
<protein>
    <recommendedName>
        <fullName evidence="3">Lipoprotein</fullName>
    </recommendedName>
</protein>